<proteinExistence type="predicted"/>
<dbReference type="KEGG" id="nnu:104599838"/>
<dbReference type="OrthoDB" id="498970at2759"/>
<dbReference type="RefSeq" id="XP_010260881.1">
    <property type="nucleotide sequence ID" value="XM_010262579.2"/>
</dbReference>
<evidence type="ECO:0000256" key="1">
    <source>
        <dbReference type="SAM" id="MobiDB-lite"/>
    </source>
</evidence>
<dbReference type="PANTHER" id="PTHR36335">
    <property type="entry name" value="CHAPERONE DNAJ-DOMAIN SUPERFAMILY PROTEIN"/>
    <property type="match status" value="1"/>
</dbReference>
<dbReference type="RefSeq" id="XP_010260888.1">
    <property type="nucleotide sequence ID" value="XM_010262586.2"/>
</dbReference>
<evidence type="ECO:0000313" key="2">
    <source>
        <dbReference type="Proteomes" id="UP000189703"/>
    </source>
</evidence>
<dbReference type="RefSeq" id="XP_010260893.1">
    <property type="nucleotide sequence ID" value="XM_010262591.2"/>
</dbReference>
<reference evidence="3 4" key="1">
    <citation type="submission" date="2025-04" db="UniProtKB">
        <authorList>
            <consortium name="RefSeq"/>
        </authorList>
    </citation>
    <scope>IDENTIFICATION</scope>
</reference>
<sequence length="414" mass="46606">MEGSFGNIREQWEQASLKRKTIEGFWGAQSGLIDQDVAFKSHADTQKNVGVENRADHLENSPVHSTSSTDDVEKENFSFSSANNVNGDTSLKSERETLIADLDRVVEQETEFAEKKYGSQDSEEPLEKDSSSCDGCHQCDACAYYDGSNLQGKDKNVSGGHSSCKEQAERSNYVRVCPEHGEANNVQVPCGFNAQSVYQANFSGSNVTFKDKEAYFRNIQQLEQVNNDSIVWEERDEGIYEGPPLCNTHSSNEAKKCSAYFGDMVEPVSEVPSFHNVQPCYETEVNCDVASSGEEDGSAPWIFSCNIQMRDDLEVNHDGARYLNKDKLFIKDSSICNTQQNKTQDKHMEDCFKDERKLVCESLSNSQPQDEKNPSLHAQDENDTLNVQNNLVREKLKETDEYKHAAEEEWAARQ</sequence>
<dbReference type="PANTHER" id="PTHR36335:SF1">
    <property type="entry name" value="CHAPERONE DNAJ-DOMAIN SUPERFAMILY PROTEIN"/>
    <property type="match status" value="1"/>
</dbReference>
<dbReference type="AlphaFoldDB" id="A0A1U8A3H6"/>
<organism evidence="2 5">
    <name type="scientific">Nelumbo nucifera</name>
    <name type="common">Sacred lotus</name>
    <dbReference type="NCBI Taxonomy" id="4432"/>
    <lineage>
        <taxon>Eukaryota</taxon>
        <taxon>Viridiplantae</taxon>
        <taxon>Streptophyta</taxon>
        <taxon>Embryophyta</taxon>
        <taxon>Tracheophyta</taxon>
        <taxon>Spermatophyta</taxon>
        <taxon>Magnoliopsida</taxon>
        <taxon>Proteales</taxon>
        <taxon>Nelumbonaceae</taxon>
        <taxon>Nelumbo</taxon>
    </lineage>
</organism>
<dbReference type="Proteomes" id="UP000189703">
    <property type="component" value="Unplaced"/>
</dbReference>
<protein>
    <submittedName>
        <fullName evidence="3 4">Uncharacterized protein LOC104599838</fullName>
    </submittedName>
</protein>
<gene>
    <name evidence="3 4 5" type="primary">LOC104599838</name>
</gene>
<feature type="compositionally biased region" description="Basic and acidic residues" evidence="1">
    <location>
        <begin position="369"/>
        <end position="380"/>
    </location>
</feature>
<feature type="region of interest" description="Disordered" evidence="1">
    <location>
        <begin position="50"/>
        <end position="73"/>
    </location>
</feature>
<dbReference type="GeneID" id="104599838"/>
<feature type="compositionally biased region" description="Basic and acidic residues" evidence="1">
    <location>
        <begin position="392"/>
        <end position="414"/>
    </location>
</feature>
<keyword evidence="2" id="KW-1185">Reference proteome</keyword>
<accession>A0A1U8A3H6</accession>
<dbReference type="STRING" id="4432.A0A1U8A3H6"/>
<evidence type="ECO:0000313" key="3">
    <source>
        <dbReference type="RefSeq" id="XP_010260881.1"/>
    </source>
</evidence>
<feature type="region of interest" description="Disordered" evidence="1">
    <location>
        <begin position="362"/>
        <end position="414"/>
    </location>
</feature>
<evidence type="ECO:0000313" key="5">
    <source>
        <dbReference type="RefSeq" id="XP_010260893.1"/>
    </source>
</evidence>
<evidence type="ECO:0000313" key="4">
    <source>
        <dbReference type="RefSeq" id="XP_010260888.1"/>
    </source>
</evidence>
<name>A0A1U8A3H6_NELNU</name>